<evidence type="ECO:0000256" key="1">
    <source>
        <dbReference type="SAM" id="MobiDB-lite"/>
    </source>
</evidence>
<dbReference type="AlphaFoldDB" id="A0A6S6SW72"/>
<feature type="compositionally biased region" description="Low complexity" evidence="1">
    <location>
        <begin position="175"/>
        <end position="190"/>
    </location>
</feature>
<feature type="compositionally biased region" description="Polar residues" evidence="1">
    <location>
        <begin position="107"/>
        <end position="130"/>
    </location>
</feature>
<dbReference type="InterPro" id="IPR025665">
    <property type="entry name" value="Beta-barrel_OMP_2"/>
</dbReference>
<dbReference type="Pfam" id="PF13568">
    <property type="entry name" value="OMP_b-brl_2"/>
    <property type="match status" value="1"/>
</dbReference>
<name>A0A6S6SW72_9BACT</name>
<sequence>MKDKDFDNIDKLAQNAFENFEVEFDPMDWADLQSKLRTESSIDQVAKDALKDYKVPFDKKDWTRLEKQLDKERDLVPHIWWLKGAEAGVMALLLFTIFNVTCSNQKSDTHSNQNYDRTTTLTPSSIFDNTTTKDKNSTFQIQEKDASAPNNTLAEPQAFNEQAKTNRSNPTVLANASSDNHSNNNSFNTNQLATATKTNRSNPTAVTKTTTDDKKTSTVLATRFKGNDVPNQTNNGFTGEDGAANILNATTDKDVSNNLTGIENTAAENKATEVDITRSVFSVLQISTLDAKDGIQITDPIFELKKAKLELPFKGKNYVGAVACIGSNFATNMGGTSVGYGAGLTFTSELSRKVSLNTGAGISYNKYNLNEVLLIKQIDGNTQEIDQSKTSHLVIVEIPLDVQYTFFQSDKWKIYGTAGIVANIISSRTYTGTQVSAINGISLQEDLNSNNFERGALEGGQLGQNAFLSIGGGLGLERQLGDKISLYILPVYRHGITPSGTEKDHISSFSVNIGIKTAL</sequence>
<organism evidence="3">
    <name type="scientific">uncultured Aureispira sp</name>
    <dbReference type="NCBI Taxonomy" id="1331704"/>
    <lineage>
        <taxon>Bacteria</taxon>
        <taxon>Pseudomonadati</taxon>
        <taxon>Bacteroidota</taxon>
        <taxon>Saprospiria</taxon>
        <taxon>Saprospirales</taxon>
        <taxon>Saprospiraceae</taxon>
        <taxon>Aureispira</taxon>
        <taxon>environmental samples</taxon>
    </lineage>
</organism>
<feature type="compositionally biased region" description="Polar residues" evidence="1">
    <location>
        <begin position="191"/>
        <end position="206"/>
    </location>
</feature>
<feature type="compositionally biased region" description="Polar residues" evidence="1">
    <location>
        <begin position="160"/>
        <end position="174"/>
    </location>
</feature>
<dbReference type="EMBL" id="CACVAQ010000135">
    <property type="protein sequence ID" value="CAA6807545.1"/>
    <property type="molecule type" value="Genomic_DNA"/>
</dbReference>
<feature type="region of interest" description="Disordered" evidence="1">
    <location>
        <begin position="160"/>
        <end position="214"/>
    </location>
</feature>
<protein>
    <recommendedName>
        <fullName evidence="2">Outer membrane protein beta-barrel domain-containing protein</fullName>
    </recommendedName>
</protein>
<proteinExistence type="predicted"/>
<feature type="domain" description="Outer membrane protein beta-barrel" evidence="2">
    <location>
        <begin position="335"/>
        <end position="448"/>
    </location>
</feature>
<evidence type="ECO:0000259" key="2">
    <source>
        <dbReference type="Pfam" id="PF13568"/>
    </source>
</evidence>
<accession>A0A6S6SW72</accession>
<feature type="region of interest" description="Disordered" evidence="1">
    <location>
        <begin position="107"/>
        <end position="135"/>
    </location>
</feature>
<evidence type="ECO:0000313" key="3">
    <source>
        <dbReference type="EMBL" id="CAA6807545.1"/>
    </source>
</evidence>
<reference evidence="3" key="1">
    <citation type="submission" date="2020-01" db="EMBL/GenBank/DDBJ databases">
        <authorList>
            <person name="Meier V. D."/>
            <person name="Meier V D."/>
        </authorList>
    </citation>
    <scope>NUCLEOTIDE SEQUENCE</scope>
    <source>
        <strain evidence="3">HLG_WM_MAG_10</strain>
    </source>
</reference>
<gene>
    <name evidence="3" type="ORF">HELGO_WM35013</name>
</gene>